<comment type="subcellular location">
    <subcellularLocation>
        <location evidence="1">Nucleus</location>
    </subcellularLocation>
</comment>
<reference evidence="8" key="1">
    <citation type="submission" date="2023-02" db="EMBL/GenBank/DDBJ databases">
        <title>Identification and recombinant expression of a fungal hydrolase from Papiliotrema laurentii that hydrolyzes apple cutin and clears colloidal polyester polyurethane.</title>
        <authorList>
            <consortium name="DOE Joint Genome Institute"/>
            <person name="Roman V.A."/>
            <person name="Bojanowski C."/>
            <person name="Crable B.R."/>
            <person name="Wagner D.N."/>
            <person name="Hung C.S."/>
            <person name="Nadeau L.J."/>
            <person name="Schratz L."/>
            <person name="Haridas S."/>
            <person name="Pangilinan J."/>
            <person name="Lipzen A."/>
            <person name="Na H."/>
            <person name="Yan M."/>
            <person name="Ng V."/>
            <person name="Grigoriev I.V."/>
            <person name="Spatafora J.W."/>
            <person name="Barlow D."/>
            <person name="Biffinger J."/>
            <person name="Kelley-Loughnane N."/>
            <person name="Varaljay V.A."/>
            <person name="Crookes-Goodson W.J."/>
        </authorList>
    </citation>
    <scope>NUCLEOTIDE SEQUENCE</scope>
    <source>
        <strain evidence="8">5307AH</strain>
    </source>
</reference>
<feature type="region of interest" description="Disordered" evidence="6">
    <location>
        <begin position="192"/>
        <end position="382"/>
    </location>
</feature>
<feature type="compositionally biased region" description="Basic and acidic residues" evidence="6">
    <location>
        <begin position="194"/>
        <end position="210"/>
    </location>
</feature>
<keyword evidence="2" id="KW-0479">Metal-binding</keyword>
<dbReference type="InterPro" id="IPR013085">
    <property type="entry name" value="U1-CZ_Znf_C2H2"/>
</dbReference>
<feature type="compositionally biased region" description="Basic and acidic residues" evidence="6">
    <location>
        <begin position="241"/>
        <end position="259"/>
    </location>
</feature>
<evidence type="ECO:0000313" key="8">
    <source>
        <dbReference type="EMBL" id="KAK1925646.1"/>
    </source>
</evidence>
<dbReference type="PANTHER" id="PTHR13173">
    <property type="entry name" value="WW DOMAIN BINDING PROTEIN 4"/>
    <property type="match status" value="1"/>
</dbReference>
<name>A0AAD9FT46_PAPLA</name>
<evidence type="ECO:0000256" key="1">
    <source>
        <dbReference type="ARBA" id="ARBA00004123"/>
    </source>
</evidence>
<organism evidence="8 9">
    <name type="scientific">Papiliotrema laurentii</name>
    <name type="common">Cryptococcus laurentii</name>
    <dbReference type="NCBI Taxonomy" id="5418"/>
    <lineage>
        <taxon>Eukaryota</taxon>
        <taxon>Fungi</taxon>
        <taxon>Dikarya</taxon>
        <taxon>Basidiomycota</taxon>
        <taxon>Agaricomycotina</taxon>
        <taxon>Tremellomycetes</taxon>
        <taxon>Tremellales</taxon>
        <taxon>Rhynchogastremaceae</taxon>
        <taxon>Papiliotrema</taxon>
    </lineage>
</organism>
<dbReference type="PROSITE" id="PS50171">
    <property type="entry name" value="ZF_MATRIN"/>
    <property type="match status" value="1"/>
</dbReference>
<dbReference type="InterPro" id="IPR003604">
    <property type="entry name" value="Matrin/U1-like-C_Znf_C2H2"/>
</dbReference>
<feature type="compositionally biased region" description="Basic and acidic residues" evidence="6">
    <location>
        <begin position="102"/>
        <end position="112"/>
    </location>
</feature>
<feature type="compositionally biased region" description="Basic and acidic residues" evidence="6">
    <location>
        <begin position="315"/>
        <end position="338"/>
    </location>
</feature>
<keyword evidence="5" id="KW-0539">Nucleus</keyword>
<dbReference type="PANTHER" id="PTHR13173:SF10">
    <property type="entry name" value="WW DOMAIN-BINDING PROTEIN 4"/>
    <property type="match status" value="1"/>
</dbReference>
<evidence type="ECO:0000259" key="7">
    <source>
        <dbReference type="PROSITE" id="PS50171"/>
    </source>
</evidence>
<evidence type="ECO:0000256" key="3">
    <source>
        <dbReference type="ARBA" id="ARBA00022771"/>
    </source>
</evidence>
<dbReference type="Pfam" id="PF06220">
    <property type="entry name" value="zf-U1"/>
    <property type="match status" value="1"/>
</dbReference>
<proteinExistence type="predicted"/>
<dbReference type="Gene3D" id="3.30.160.60">
    <property type="entry name" value="Classic Zinc Finger"/>
    <property type="match status" value="1"/>
</dbReference>
<comment type="caution">
    <text evidence="8">The sequence shown here is derived from an EMBL/GenBank/DDBJ whole genome shotgun (WGS) entry which is preliminary data.</text>
</comment>
<gene>
    <name evidence="8" type="ORF">DB88DRAFT_509308</name>
</gene>
<dbReference type="GO" id="GO:0003723">
    <property type="term" value="F:RNA binding"/>
    <property type="evidence" value="ECO:0007669"/>
    <property type="project" value="TreeGrafter"/>
</dbReference>
<dbReference type="InterPro" id="IPR036236">
    <property type="entry name" value="Znf_C2H2_sf"/>
</dbReference>
<sequence length="382" mass="42373">MTEYWVSKKQYWCKYCNIWIRDDAPSRKHHETGLKHQGSKERYIRDLYKTGNMAKHEKAKAEAEMARINAAAEAAYAKDTYLPGSGPVLGRMHPSAGATTSKARESSKPKDKWANYTSAKDLGFTDEADKTAYEVEQEVKGRAANAPGAWQVVVDPQAGLDEEEDDDQGIVEGSWGGKRKLGEYAVEDDEKAEGEEFKFAHRDKRPVRDPYDEDDWDPKAALGGLKFKSKDKGLGGTTARVKSEEEIKREQEGALDRAKWTGRLELNKVETTPSTAETKPKQEGLAYVDGGWNKVEDAQDTTGSGNEDTQSDSKPVLDEDVKPDLPESHEPVSKDESKVTTTKTTEAVAEDVKPDVSAPVSDPAPPSSLFKKRRPPPSNRKK</sequence>
<dbReference type="AlphaFoldDB" id="A0AAD9FT46"/>
<dbReference type="SMART" id="SM00451">
    <property type="entry name" value="ZnF_U1"/>
    <property type="match status" value="1"/>
</dbReference>
<keyword evidence="9" id="KW-1185">Reference proteome</keyword>
<dbReference type="InterPro" id="IPR040023">
    <property type="entry name" value="WBP4"/>
</dbReference>
<dbReference type="GO" id="GO:0000398">
    <property type="term" value="P:mRNA splicing, via spliceosome"/>
    <property type="evidence" value="ECO:0007669"/>
    <property type="project" value="InterPro"/>
</dbReference>
<dbReference type="EMBL" id="JAODAN010000003">
    <property type="protein sequence ID" value="KAK1925646.1"/>
    <property type="molecule type" value="Genomic_DNA"/>
</dbReference>
<accession>A0AAD9FT46</accession>
<evidence type="ECO:0000256" key="4">
    <source>
        <dbReference type="ARBA" id="ARBA00022833"/>
    </source>
</evidence>
<evidence type="ECO:0000313" key="9">
    <source>
        <dbReference type="Proteomes" id="UP001182556"/>
    </source>
</evidence>
<evidence type="ECO:0000256" key="5">
    <source>
        <dbReference type="ARBA" id="ARBA00023242"/>
    </source>
</evidence>
<dbReference type="GO" id="GO:0071011">
    <property type="term" value="C:precatalytic spliceosome"/>
    <property type="evidence" value="ECO:0007669"/>
    <property type="project" value="TreeGrafter"/>
</dbReference>
<evidence type="ECO:0000256" key="2">
    <source>
        <dbReference type="ARBA" id="ARBA00022723"/>
    </source>
</evidence>
<evidence type="ECO:0000256" key="6">
    <source>
        <dbReference type="SAM" id="MobiDB-lite"/>
    </source>
</evidence>
<keyword evidence="4" id="KW-0862">Zinc</keyword>
<dbReference type="SUPFAM" id="SSF57667">
    <property type="entry name" value="beta-beta-alpha zinc fingers"/>
    <property type="match status" value="1"/>
</dbReference>
<dbReference type="GO" id="GO:0008270">
    <property type="term" value="F:zinc ion binding"/>
    <property type="evidence" value="ECO:0007669"/>
    <property type="project" value="UniProtKB-KW"/>
</dbReference>
<dbReference type="InterPro" id="IPR000690">
    <property type="entry name" value="Matrin/U1-C_Znf_C2H2"/>
</dbReference>
<feature type="domain" description="Matrin-type" evidence="7">
    <location>
        <begin position="11"/>
        <end position="42"/>
    </location>
</feature>
<feature type="compositionally biased region" description="Basic residues" evidence="6">
    <location>
        <begin position="370"/>
        <end position="382"/>
    </location>
</feature>
<protein>
    <recommendedName>
        <fullName evidence="7">Matrin-type domain-containing protein</fullName>
    </recommendedName>
</protein>
<keyword evidence="3" id="KW-0863">Zinc-finger</keyword>
<feature type="region of interest" description="Disordered" evidence="6">
    <location>
        <begin position="93"/>
        <end position="112"/>
    </location>
</feature>
<dbReference type="Proteomes" id="UP001182556">
    <property type="component" value="Unassembled WGS sequence"/>
</dbReference>